<dbReference type="GO" id="GO:0052876">
    <property type="term" value="F:methylamine dehydrogenase (amicyanin) activity"/>
    <property type="evidence" value="ECO:0007669"/>
    <property type="project" value="UniProtKB-EC"/>
</dbReference>
<evidence type="ECO:0000256" key="13">
    <source>
        <dbReference type="ARBA" id="ARBA00049536"/>
    </source>
</evidence>
<comment type="function">
    <text evidence="1 14">Methylamine dehydrogenase carries out the oxidation of methylamine. Electrons are passed from methylamine dehydrogenase to amicyanin.</text>
</comment>
<dbReference type="GO" id="GO:0009308">
    <property type="term" value="P:amine metabolic process"/>
    <property type="evidence" value="ECO:0007669"/>
    <property type="project" value="UniProtKB-UniRule"/>
</dbReference>
<keyword evidence="6 14" id="KW-0813">Transport</keyword>
<evidence type="ECO:0000313" key="20">
    <source>
        <dbReference type="EMBL" id="GEB85137.1"/>
    </source>
</evidence>
<dbReference type="NCBIfam" id="TIGR02659">
    <property type="entry name" value="TTQ_MADH_Lt"/>
    <property type="match status" value="1"/>
</dbReference>
<name>A0A4Y3TVK0_9PROT</name>
<evidence type="ECO:0000256" key="3">
    <source>
        <dbReference type="ARBA" id="ARBA00005103"/>
    </source>
</evidence>
<keyword evidence="7" id="KW-0824">TTQ</keyword>
<dbReference type="OrthoDB" id="7628766at2"/>
<evidence type="ECO:0000256" key="15">
    <source>
        <dbReference type="PIRSR" id="PIRSR000192-1"/>
    </source>
</evidence>
<keyword evidence="9 14" id="KW-0574">Periplasm</keyword>
<dbReference type="InterPro" id="IPR016008">
    <property type="entry name" value="Amine_DH_Ltc"/>
</dbReference>
<feature type="cross-link" description="Tryptophan tryptophylquinone (Trp-Trp)" evidence="17">
    <location>
        <begin position="122"/>
        <end position="173"/>
    </location>
</feature>
<dbReference type="EMBL" id="BJMV01000003">
    <property type="protein sequence ID" value="GEB85137.1"/>
    <property type="molecule type" value="Genomic_DNA"/>
</dbReference>
<evidence type="ECO:0000256" key="11">
    <source>
        <dbReference type="ARBA" id="ARBA00023002"/>
    </source>
</evidence>
<dbReference type="InterPro" id="IPR004229">
    <property type="entry name" value="MeN_DH_Ltc"/>
</dbReference>
<dbReference type="GO" id="GO:0030288">
    <property type="term" value="C:outer membrane-bounded periplasmic space"/>
    <property type="evidence" value="ECO:0007669"/>
    <property type="project" value="InterPro"/>
</dbReference>
<feature type="domain" description="Methylamine/Aralkylamine dehydrogenase light chain C-terminal" evidence="19">
    <location>
        <begin position="83"/>
        <end position="193"/>
    </location>
</feature>
<dbReference type="InterPro" id="IPR006311">
    <property type="entry name" value="TAT_signal"/>
</dbReference>
<dbReference type="Gene3D" id="2.60.30.10">
    <property type="entry name" value="Methylamine/Aralkylamine dehydrogenase light chain"/>
    <property type="match status" value="1"/>
</dbReference>
<keyword evidence="10 14" id="KW-0249">Electron transport</keyword>
<comment type="similarity">
    <text evidence="4 14">Belongs to the aromatic amine dehydrogenase light chain family.</text>
</comment>
<dbReference type="Proteomes" id="UP000317730">
    <property type="component" value="Unassembled WGS sequence"/>
</dbReference>
<sequence>MSLSDSGKKQAGLLDRLTETTLRRIAGRSSRRSVLTRLGGAVAAVPAFMLLPVSRAGATTKAAGAEAAKPKAKTPFGAKAQAKNDLACDYWRYCAIDGNLCTSCGGGVHTCPPGTAPSPTSWIGSCYNPQDGNSYMIAYRDCCGQDSCNEVTCLNTDGDQPSYRPMANNDIIWCFGTGTSEMYNCSTAAIVGKIS</sequence>
<dbReference type="GO" id="GO:0030058">
    <property type="term" value="F:aliphatic amine dehydrogenase activity"/>
    <property type="evidence" value="ECO:0007669"/>
    <property type="project" value="UniProtKB-UniRule"/>
</dbReference>
<dbReference type="InterPro" id="IPR013504">
    <property type="entry name" value="MADH/AADH_Ltc_C_dom"/>
</dbReference>
<evidence type="ECO:0000256" key="18">
    <source>
        <dbReference type="PIRSR" id="PIRSR000192-6"/>
    </source>
</evidence>
<comment type="subunit">
    <text evidence="5 14">Heterotetramer of two light and two heavy chains.</text>
</comment>
<evidence type="ECO:0000256" key="5">
    <source>
        <dbReference type="ARBA" id="ARBA00011683"/>
    </source>
</evidence>
<dbReference type="RefSeq" id="WP_141375072.1">
    <property type="nucleotide sequence ID" value="NZ_BAPL01000015.1"/>
</dbReference>
<keyword evidence="8" id="KW-0732">Signal</keyword>
<dbReference type="PIRSF" id="PIRSF000192">
    <property type="entry name" value="Amine_dh_beta"/>
    <property type="match status" value="1"/>
</dbReference>
<evidence type="ECO:0000256" key="1">
    <source>
        <dbReference type="ARBA" id="ARBA00002034"/>
    </source>
</evidence>
<evidence type="ECO:0000256" key="16">
    <source>
        <dbReference type="PIRSR" id="PIRSR000192-2"/>
    </source>
</evidence>
<evidence type="ECO:0000313" key="21">
    <source>
        <dbReference type="Proteomes" id="UP000317730"/>
    </source>
</evidence>
<organism evidence="20 21">
    <name type="scientific">Acetobacter peroxydans</name>
    <dbReference type="NCBI Taxonomy" id="104098"/>
    <lineage>
        <taxon>Bacteria</taxon>
        <taxon>Pseudomonadati</taxon>
        <taxon>Pseudomonadota</taxon>
        <taxon>Alphaproteobacteria</taxon>
        <taxon>Acetobacterales</taxon>
        <taxon>Acetobacteraceae</taxon>
        <taxon>Acetobacter</taxon>
    </lineage>
</organism>
<feature type="active site" description="Tryptophylquinone 6'-substrate hemiaminal intermediate" evidence="15">
    <location>
        <position position="122"/>
    </location>
</feature>
<evidence type="ECO:0000256" key="9">
    <source>
        <dbReference type="ARBA" id="ARBA00022764"/>
    </source>
</evidence>
<evidence type="ECO:0000256" key="7">
    <source>
        <dbReference type="ARBA" id="ARBA00022709"/>
    </source>
</evidence>
<evidence type="ECO:0000256" key="17">
    <source>
        <dbReference type="PIRSR" id="PIRSR000192-5"/>
    </source>
</evidence>
<keyword evidence="21" id="KW-1185">Reference proteome</keyword>
<keyword evidence="12" id="KW-1015">Disulfide bond</keyword>
<feature type="binding site" evidence="16">
    <location>
        <position position="97"/>
    </location>
    <ligand>
        <name>substrate</name>
    </ligand>
</feature>
<evidence type="ECO:0000256" key="2">
    <source>
        <dbReference type="ARBA" id="ARBA00004418"/>
    </source>
</evidence>
<dbReference type="PROSITE" id="PS51318">
    <property type="entry name" value="TAT"/>
    <property type="match status" value="1"/>
</dbReference>
<reference evidence="20 21" key="1">
    <citation type="submission" date="2019-06" db="EMBL/GenBank/DDBJ databases">
        <title>Whole genome shotgun sequence of Acetobacter peroxydans NBRC 13755.</title>
        <authorList>
            <person name="Hosoyama A."/>
            <person name="Uohara A."/>
            <person name="Ohji S."/>
            <person name="Ichikawa N."/>
        </authorList>
    </citation>
    <scope>NUCLEOTIDE SEQUENCE [LARGE SCALE GENOMIC DNA]</scope>
    <source>
        <strain evidence="20 21">NBRC 13755</strain>
    </source>
</reference>
<evidence type="ECO:0000256" key="14">
    <source>
        <dbReference type="PIRNR" id="PIRNR000192"/>
    </source>
</evidence>
<evidence type="ECO:0000256" key="10">
    <source>
        <dbReference type="ARBA" id="ARBA00022982"/>
    </source>
</evidence>
<comment type="caution">
    <text evidence="20">The sequence shown here is derived from an EMBL/GenBank/DDBJ whole genome shotgun (WGS) entry which is preliminary data.</text>
</comment>
<proteinExistence type="inferred from homology"/>
<comment type="catalytic activity">
    <reaction evidence="13 14">
        <text>2 oxidized [amicyanin] + methylamine + H2O = 2 reduced [amicyanin] + formaldehyde + NH4(+) + 2 H(+)</text>
        <dbReference type="Rhea" id="RHEA:30207"/>
        <dbReference type="Rhea" id="RHEA-COMP:11100"/>
        <dbReference type="Rhea" id="RHEA-COMP:11101"/>
        <dbReference type="ChEBI" id="CHEBI:15377"/>
        <dbReference type="ChEBI" id="CHEBI:15378"/>
        <dbReference type="ChEBI" id="CHEBI:16842"/>
        <dbReference type="ChEBI" id="CHEBI:28938"/>
        <dbReference type="ChEBI" id="CHEBI:29036"/>
        <dbReference type="ChEBI" id="CHEBI:49552"/>
        <dbReference type="ChEBI" id="CHEBI:59338"/>
        <dbReference type="EC" id="1.4.9.1"/>
    </reaction>
</comment>
<evidence type="ECO:0000256" key="12">
    <source>
        <dbReference type="ARBA" id="ARBA00023157"/>
    </source>
</evidence>
<dbReference type="UniPathway" id="UPA00895">
    <property type="reaction ID" value="UER00870"/>
</dbReference>
<evidence type="ECO:0000256" key="8">
    <source>
        <dbReference type="ARBA" id="ARBA00022729"/>
    </source>
</evidence>
<gene>
    <name evidence="20" type="ORF">APE01nite_09340</name>
</gene>
<keyword evidence="11 14" id="KW-0560">Oxidoreductase</keyword>
<accession>A0A4Y3TVK0</accession>
<protein>
    <recommendedName>
        <fullName evidence="14">Methylamine dehydrogenase (amicyanin)</fullName>
        <ecNumber evidence="14">1.4.9.1</ecNumber>
    </recommendedName>
</protein>
<dbReference type="Pfam" id="PF02975">
    <property type="entry name" value="Me-amine-dh_L"/>
    <property type="match status" value="1"/>
</dbReference>
<comment type="pathway">
    <text evidence="3 14">One-carbon metabolism; methylamine degradation; formaldehyde from methylamine: step 1/1.</text>
</comment>
<feature type="binding site" evidence="16">
    <location>
        <begin position="169"/>
        <end position="171"/>
    </location>
    <ligand>
        <name>substrate</name>
    </ligand>
</feature>
<evidence type="ECO:0000259" key="19">
    <source>
        <dbReference type="Pfam" id="PF02975"/>
    </source>
</evidence>
<evidence type="ECO:0000256" key="4">
    <source>
        <dbReference type="ARBA" id="ARBA00010711"/>
    </source>
</evidence>
<dbReference type="AlphaFoldDB" id="A0A4Y3TVK0"/>
<evidence type="ECO:0000256" key="6">
    <source>
        <dbReference type="ARBA" id="ARBA00022448"/>
    </source>
</evidence>
<feature type="active site" description="Proton acceptor" evidence="15">
    <location>
        <position position="141"/>
    </location>
</feature>
<dbReference type="SUPFAM" id="SSF57561">
    <property type="entry name" value="Methylamine dehydrogenase, L chain"/>
    <property type="match status" value="1"/>
</dbReference>
<comment type="subcellular location">
    <subcellularLocation>
        <location evidence="2 14">Periplasm</location>
    </subcellularLocation>
</comment>
<feature type="modified residue" description="Tryptophylquinone" evidence="18">
    <location>
        <position position="122"/>
    </location>
</feature>
<dbReference type="InterPro" id="IPR036560">
    <property type="entry name" value="MADH/AADH_L_sf"/>
</dbReference>
<dbReference type="EC" id="1.4.9.1" evidence="14"/>